<dbReference type="Proteomes" id="UP001299970">
    <property type="component" value="Unassembled WGS sequence"/>
</dbReference>
<dbReference type="InterPro" id="IPR003594">
    <property type="entry name" value="HATPase_dom"/>
</dbReference>
<dbReference type="GO" id="GO:0016301">
    <property type="term" value="F:kinase activity"/>
    <property type="evidence" value="ECO:0007669"/>
    <property type="project" value="UniProtKB-KW"/>
</dbReference>
<reference evidence="14 15" key="1">
    <citation type="submission" date="2022-03" db="EMBL/GenBank/DDBJ databases">
        <title>Pseudonocardia alaer sp. nov., a novel actinomycete isolated from reed forest soil.</title>
        <authorList>
            <person name="Wang L."/>
        </authorList>
    </citation>
    <scope>NUCLEOTIDE SEQUENCE [LARGE SCALE GENOMIC DNA]</scope>
    <source>
        <strain evidence="14 15">Y-16303</strain>
    </source>
</reference>
<keyword evidence="9" id="KW-0902">Two-component regulatory system</keyword>
<keyword evidence="4" id="KW-0597">Phosphoprotein</keyword>
<dbReference type="PROSITE" id="PS50109">
    <property type="entry name" value="HIS_KIN"/>
    <property type="match status" value="1"/>
</dbReference>
<dbReference type="PANTHER" id="PTHR45436">
    <property type="entry name" value="SENSOR HISTIDINE KINASE YKOH"/>
    <property type="match status" value="1"/>
</dbReference>
<evidence type="ECO:0000256" key="9">
    <source>
        <dbReference type="ARBA" id="ARBA00023012"/>
    </source>
</evidence>
<dbReference type="SUPFAM" id="SSF158472">
    <property type="entry name" value="HAMP domain-like"/>
    <property type="match status" value="1"/>
</dbReference>
<evidence type="ECO:0000256" key="10">
    <source>
        <dbReference type="ARBA" id="ARBA00023136"/>
    </source>
</evidence>
<dbReference type="InterPro" id="IPR036890">
    <property type="entry name" value="HATPase_C_sf"/>
</dbReference>
<evidence type="ECO:0000313" key="14">
    <source>
        <dbReference type="EMBL" id="MCH6168529.1"/>
    </source>
</evidence>
<keyword evidence="10 11" id="KW-0472">Membrane</keyword>
<dbReference type="RefSeq" id="WP_241039180.1">
    <property type="nucleotide sequence ID" value="NZ_BAAAJF010000022.1"/>
</dbReference>
<dbReference type="InterPro" id="IPR004358">
    <property type="entry name" value="Sig_transdc_His_kin-like_C"/>
</dbReference>
<evidence type="ECO:0000256" key="7">
    <source>
        <dbReference type="ARBA" id="ARBA00022777"/>
    </source>
</evidence>
<dbReference type="SUPFAM" id="SSF55874">
    <property type="entry name" value="ATPase domain of HSP90 chaperone/DNA topoisomerase II/histidine kinase"/>
    <property type="match status" value="1"/>
</dbReference>
<dbReference type="Gene3D" id="6.10.340.10">
    <property type="match status" value="1"/>
</dbReference>
<dbReference type="SMART" id="SM00387">
    <property type="entry name" value="HATPase_c"/>
    <property type="match status" value="1"/>
</dbReference>
<dbReference type="InterPro" id="IPR050428">
    <property type="entry name" value="TCS_sensor_his_kinase"/>
</dbReference>
<dbReference type="Gene3D" id="1.10.287.130">
    <property type="match status" value="1"/>
</dbReference>
<evidence type="ECO:0000256" key="4">
    <source>
        <dbReference type="ARBA" id="ARBA00022553"/>
    </source>
</evidence>
<protein>
    <recommendedName>
        <fullName evidence="3">histidine kinase</fullName>
        <ecNumber evidence="3">2.7.13.3</ecNumber>
    </recommendedName>
</protein>
<dbReference type="SMART" id="SM00388">
    <property type="entry name" value="HisKA"/>
    <property type="match status" value="1"/>
</dbReference>
<dbReference type="InterPro" id="IPR005467">
    <property type="entry name" value="His_kinase_dom"/>
</dbReference>
<dbReference type="SMART" id="SM00304">
    <property type="entry name" value="HAMP"/>
    <property type="match status" value="1"/>
</dbReference>
<evidence type="ECO:0000256" key="5">
    <source>
        <dbReference type="ARBA" id="ARBA00022679"/>
    </source>
</evidence>
<keyword evidence="8 11" id="KW-1133">Transmembrane helix</keyword>
<sequence>MAEPARPVARVQEPAQGVVRPDVGEQAPPRSAWWRFGGRSVGLRPRLTLVSTVVVALVSALLLWLGWLLVGGVARAVPSLPPGTTVRVGDVAVPAEQLQDAVGAAARADVLRAGLIAFPLLVVAAAVVSWVLVGRVLGPLHAVTATARRLTVESLDTRTGVRDARGEVAELAAGFDAMLDRLQAAFDAQRRFVANASHELRTPLSVLRTEVDVTLADPAADVTELRRMAEVVRQATRRADELIAGLLLLARTEGAELADVRPVDLAALAGPALTAVRADVAARGLRVQVRTAPAPTRGDPVLLERVAGNLLENAVRHNVTGGWVDVCTGVRDGFAELRVTSSGPMIPAERVPELFEPFRRGPVERTADTPGSGLGLSIVRAVVQAHGGIVRGEPVSGGGLTVTVRLPAG</sequence>
<evidence type="ECO:0000256" key="6">
    <source>
        <dbReference type="ARBA" id="ARBA00022692"/>
    </source>
</evidence>
<feature type="domain" description="HAMP" evidence="13">
    <location>
        <begin position="134"/>
        <end position="187"/>
    </location>
</feature>
<evidence type="ECO:0000256" key="8">
    <source>
        <dbReference type="ARBA" id="ARBA00022989"/>
    </source>
</evidence>
<keyword evidence="5" id="KW-0808">Transferase</keyword>
<keyword evidence="15" id="KW-1185">Reference proteome</keyword>
<evidence type="ECO:0000259" key="12">
    <source>
        <dbReference type="PROSITE" id="PS50109"/>
    </source>
</evidence>
<dbReference type="PANTHER" id="PTHR45436:SF5">
    <property type="entry name" value="SENSOR HISTIDINE KINASE TRCS"/>
    <property type="match status" value="1"/>
</dbReference>
<gene>
    <name evidence="14" type="ORF">MMF94_22780</name>
</gene>
<accession>A0ABS9TJ23</accession>
<dbReference type="Gene3D" id="3.30.565.10">
    <property type="entry name" value="Histidine kinase-like ATPase, C-terminal domain"/>
    <property type="match status" value="1"/>
</dbReference>
<evidence type="ECO:0000256" key="1">
    <source>
        <dbReference type="ARBA" id="ARBA00000085"/>
    </source>
</evidence>
<dbReference type="EMBL" id="JAKXMK010000020">
    <property type="protein sequence ID" value="MCH6168529.1"/>
    <property type="molecule type" value="Genomic_DNA"/>
</dbReference>
<evidence type="ECO:0000313" key="15">
    <source>
        <dbReference type="Proteomes" id="UP001299970"/>
    </source>
</evidence>
<proteinExistence type="predicted"/>
<evidence type="ECO:0000256" key="2">
    <source>
        <dbReference type="ARBA" id="ARBA00004236"/>
    </source>
</evidence>
<feature type="transmembrane region" description="Helical" evidence="11">
    <location>
        <begin position="113"/>
        <end position="133"/>
    </location>
</feature>
<dbReference type="InterPro" id="IPR003661">
    <property type="entry name" value="HisK_dim/P_dom"/>
</dbReference>
<comment type="catalytic activity">
    <reaction evidence="1">
        <text>ATP + protein L-histidine = ADP + protein N-phospho-L-histidine.</text>
        <dbReference type="EC" id="2.7.13.3"/>
    </reaction>
</comment>
<dbReference type="InterPro" id="IPR036097">
    <property type="entry name" value="HisK_dim/P_sf"/>
</dbReference>
<feature type="domain" description="Histidine kinase" evidence="12">
    <location>
        <begin position="195"/>
        <end position="409"/>
    </location>
</feature>
<dbReference type="InterPro" id="IPR003660">
    <property type="entry name" value="HAMP_dom"/>
</dbReference>
<evidence type="ECO:0000256" key="3">
    <source>
        <dbReference type="ARBA" id="ARBA00012438"/>
    </source>
</evidence>
<dbReference type="SUPFAM" id="SSF47384">
    <property type="entry name" value="Homodimeric domain of signal transducing histidine kinase"/>
    <property type="match status" value="1"/>
</dbReference>
<dbReference type="CDD" id="cd06225">
    <property type="entry name" value="HAMP"/>
    <property type="match status" value="1"/>
</dbReference>
<dbReference type="Pfam" id="PF00512">
    <property type="entry name" value="HisKA"/>
    <property type="match status" value="1"/>
</dbReference>
<dbReference type="Pfam" id="PF02518">
    <property type="entry name" value="HATPase_c"/>
    <property type="match status" value="1"/>
</dbReference>
<dbReference type="EC" id="2.7.13.3" evidence="3"/>
<dbReference type="PRINTS" id="PR00344">
    <property type="entry name" value="BCTRLSENSOR"/>
</dbReference>
<dbReference type="Pfam" id="PF00672">
    <property type="entry name" value="HAMP"/>
    <property type="match status" value="1"/>
</dbReference>
<evidence type="ECO:0000259" key="13">
    <source>
        <dbReference type="PROSITE" id="PS50885"/>
    </source>
</evidence>
<feature type="transmembrane region" description="Helical" evidence="11">
    <location>
        <begin position="47"/>
        <end position="70"/>
    </location>
</feature>
<dbReference type="PROSITE" id="PS50885">
    <property type="entry name" value="HAMP"/>
    <property type="match status" value="1"/>
</dbReference>
<dbReference type="CDD" id="cd00082">
    <property type="entry name" value="HisKA"/>
    <property type="match status" value="1"/>
</dbReference>
<organism evidence="14 15">
    <name type="scientific">Pseudonocardia alaniniphila</name>
    <dbReference type="NCBI Taxonomy" id="75291"/>
    <lineage>
        <taxon>Bacteria</taxon>
        <taxon>Bacillati</taxon>
        <taxon>Actinomycetota</taxon>
        <taxon>Actinomycetes</taxon>
        <taxon>Pseudonocardiales</taxon>
        <taxon>Pseudonocardiaceae</taxon>
        <taxon>Pseudonocardia</taxon>
    </lineage>
</organism>
<comment type="subcellular location">
    <subcellularLocation>
        <location evidence="2">Cell membrane</location>
    </subcellularLocation>
</comment>
<keyword evidence="6 11" id="KW-0812">Transmembrane</keyword>
<name>A0ABS9TJ23_9PSEU</name>
<comment type="caution">
    <text evidence="14">The sequence shown here is derived from an EMBL/GenBank/DDBJ whole genome shotgun (WGS) entry which is preliminary data.</text>
</comment>
<keyword evidence="7 14" id="KW-0418">Kinase</keyword>
<dbReference type="CDD" id="cd00075">
    <property type="entry name" value="HATPase"/>
    <property type="match status" value="1"/>
</dbReference>
<evidence type="ECO:0000256" key="11">
    <source>
        <dbReference type="SAM" id="Phobius"/>
    </source>
</evidence>